<dbReference type="Pfam" id="PF05678">
    <property type="entry name" value="VQ"/>
    <property type="match status" value="1"/>
</dbReference>
<dbReference type="InterPro" id="IPR039611">
    <property type="entry name" value="VQ_4/11/13/19/31/33"/>
</dbReference>
<protein>
    <recommendedName>
        <fullName evidence="5">VQ domain-containing protein</fullName>
    </recommendedName>
</protein>
<keyword evidence="3" id="KW-0539">Nucleus</keyword>
<evidence type="ECO:0000256" key="4">
    <source>
        <dbReference type="SAM" id="MobiDB-lite"/>
    </source>
</evidence>
<dbReference type="InterPro" id="IPR008889">
    <property type="entry name" value="VQ"/>
</dbReference>
<evidence type="ECO:0000313" key="7">
    <source>
        <dbReference type="Proteomes" id="UP000236161"/>
    </source>
</evidence>
<proteinExistence type="predicted"/>
<reference evidence="6 7" key="1">
    <citation type="journal article" date="2017" name="Nature">
        <title>The Apostasia genome and the evolution of orchids.</title>
        <authorList>
            <person name="Zhang G.Q."/>
            <person name="Liu K.W."/>
            <person name="Li Z."/>
            <person name="Lohaus R."/>
            <person name="Hsiao Y.Y."/>
            <person name="Niu S.C."/>
            <person name="Wang J.Y."/>
            <person name="Lin Y.C."/>
            <person name="Xu Q."/>
            <person name="Chen L.J."/>
            <person name="Yoshida K."/>
            <person name="Fujiwara S."/>
            <person name="Wang Z.W."/>
            <person name="Zhang Y.Q."/>
            <person name="Mitsuda N."/>
            <person name="Wang M."/>
            <person name="Liu G.H."/>
            <person name="Pecoraro L."/>
            <person name="Huang H.X."/>
            <person name="Xiao X.J."/>
            <person name="Lin M."/>
            <person name="Wu X.Y."/>
            <person name="Wu W.L."/>
            <person name="Chen Y.Y."/>
            <person name="Chang S.B."/>
            <person name="Sakamoto S."/>
            <person name="Ohme-Takagi M."/>
            <person name="Yagi M."/>
            <person name="Zeng S.J."/>
            <person name="Shen C.Y."/>
            <person name="Yeh C.M."/>
            <person name="Luo Y.B."/>
            <person name="Tsai W.C."/>
            <person name="Van de Peer Y."/>
            <person name="Liu Z.J."/>
        </authorList>
    </citation>
    <scope>NUCLEOTIDE SEQUENCE [LARGE SCALE GENOMIC DNA]</scope>
    <source>
        <strain evidence="7">cv. Shenzhen</strain>
        <tissue evidence="6">Stem</tissue>
    </source>
</reference>
<name>A0A2I0A7Z6_9ASPA</name>
<dbReference type="STRING" id="1088818.A0A2I0A7Z6"/>
<feature type="compositionally biased region" description="Pro residues" evidence="4">
    <location>
        <begin position="79"/>
        <end position="95"/>
    </location>
</feature>
<dbReference type="AlphaFoldDB" id="A0A2I0A7Z6"/>
<evidence type="ECO:0000256" key="3">
    <source>
        <dbReference type="ARBA" id="ARBA00023242"/>
    </source>
</evidence>
<dbReference type="Proteomes" id="UP000236161">
    <property type="component" value="Unassembled WGS sequence"/>
</dbReference>
<organism evidence="6 7">
    <name type="scientific">Apostasia shenzhenica</name>
    <dbReference type="NCBI Taxonomy" id="1088818"/>
    <lineage>
        <taxon>Eukaryota</taxon>
        <taxon>Viridiplantae</taxon>
        <taxon>Streptophyta</taxon>
        <taxon>Embryophyta</taxon>
        <taxon>Tracheophyta</taxon>
        <taxon>Spermatophyta</taxon>
        <taxon>Magnoliopsida</taxon>
        <taxon>Liliopsida</taxon>
        <taxon>Asparagales</taxon>
        <taxon>Orchidaceae</taxon>
        <taxon>Apostasioideae</taxon>
        <taxon>Apostasia</taxon>
    </lineage>
</organism>
<accession>A0A2I0A7Z6</accession>
<feature type="region of interest" description="Disordered" evidence="4">
    <location>
        <begin position="69"/>
        <end position="101"/>
    </location>
</feature>
<evidence type="ECO:0000313" key="6">
    <source>
        <dbReference type="EMBL" id="PKA51680.1"/>
    </source>
</evidence>
<evidence type="ECO:0000259" key="5">
    <source>
        <dbReference type="Pfam" id="PF05678"/>
    </source>
</evidence>
<keyword evidence="2" id="KW-0597">Phosphoprotein</keyword>
<evidence type="ECO:0000256" key="1">
    <source>
        <dbReference type="ARBA" id="ARBA00004123"/>
    </source>
</evidence>
<dbReference type="PANTHER" id="PTHR33402:SF16">
    <property type="entry name" value="VQ MOTIF-CONTAINING PROTEIN 13-RELATED"/>
    <property type="match status" value="1"/>
</dbReference>
<feature type="compositionally biased region" description="Low complexity" evidence="4">
    <location>
        <begin position="69"/>
        <end position="78"/>
    </location>
</feature>
<feature type="compositionally biased region" description="Polar residues" evidence="4">
    <location>
        <begin position="198"/>
        <end position="216"/>
    </location>
</feature>
<dbReference type="EMBL" id="KZ452013">
    <property type="protein sequence ID" value="PKA51680.1"/>
    <property type="molecule type" value="Genomic_DNA"/>
</dbReference>
<comment type="subcellular location">
    <subcellularLocation>
        <location evidence="1">Nucleus</location>
    </subcellularLocation>
</comment>
<gene>
    <name evidence="6" type="ORF">AXF42_Ash003047</name>
</gene>
<sequence>MGSLPSPQDGENPSRFPASSPTAAGGNAAASEPGQKPVDLNPFPTTFVHADTSSFKQVVQMLTGSAETAAATASTIFSAPPPPTPQAKNLIPPPGKATGPKKQAFKLYERRGSLRNLKVINPLMPTLASAGGSFSPRKQPEILSPSMLDFPSLVLSPVTPLIPDPFNRSPHPPAGSAAAISAEDRAIAQKSFYLHPSPRSNRQPPQLLSLFPETSP</sequence>
<feature type="region of interest" description="Disordered" evidence="4">
    <location>
        <begin position="1"/>
        <end position="45"/>
    </location>
</feature>
<dbReference type="PANTHER" id="PTHR33402">
    <property type="entry name" value="VQ MOTIF-CONTAINING PROTEIN 11-LIKE"/>
    <property type="match status" value="1"/>
</dbReference>
<feature type="region of interest" description="Disordered" evidence="4">
    <location>
        <begin position="190"/>
        <end position="216"/>
    </location>
</feature>
<keyword evidence="7" id="KW-1185">Reference proteome</keyword>
<evidence type="ECO:0000256" key="2">
    <source>
        <dbReference type="ARBA" id="ARBA00022553"/>
    </source>
</evidence>
<dbReference type="OrthoDB" id="776586at2759"/>
<dbReference type="GO" id="GO:0005634">
    <property type="term" value="C:nucleus"/>
    <property type="evidence" value="ECO:0007669"/>
    <property type="project" value="UniProtKB-SubCell"/>
</dbReference>
<feature type="domain" description="VQ" evidence="5">
    <location>
        <begin position="42"/>
        <end position="68"/>
    </location>
</feature>
<feature type="compositionally biased region" description="Polar residues" evidence="4">
    <location>
        <begin position="1"/>
        <end position="22"/>
    </location>
</feature>